<dbReference type="EC" id="5.4.99.-" evidence="8"/>
<dbReference type="PROSITE" id="PS50889">
    <property type="entry name" value="S4"/>
    <property type="match status" value="1"/>
</dbReference>
<feature type="compositionally biased region" description="Gly residues" evidence="9">
    <location>
        <begin position="345"/>
        <end position="361"/>
    </location>
</feature>
<feature type="compositionally biased region" description="Polar residues" evidence="9">
    <location>
        <begin position="415"/>
        <end position="424"/>
    </location>
</feature>
<dbReference type="STRING" id="265719.SAMN04488509_101645"/>
<dbReference type="Gene3D" id="3.30.70.1560">
    <property type="entry name" value="Alpha-L RNA-binding motif"/>
    <property type="match status" value="1"/>
</dbReference>
<dbReference type="InterPro" id="IPR042092">
    <property type="entry name" value="PsdUridine_s_RsuA/RluB/E/F_cat"/>
</dbReference>
<sequence>MSETPRRVLSLKREGASTARIEERLHKVLATAGLGSRRALEERIARGEVKVNGEVAATGSSVGSGDRVELDGRAFVASNQSEPVQVLLYNKPEGELTTRDDPEGRATVFEKLPKLKNARWIAVGRLDINTTGLLLLTTDGELANALMHPSTEVEREYVCRIHGEVSDDVVRQLQRGVQLEDGEAKFDEIERIGSSDSHAWFRVVLHEGRNREVRRMWEAVGFTVSRLKRVRYGSVELPRLLKRGMSEPLPAEQVDALRASLNLPPPEATLTLQPVIGQRRAKTSEYRPAAREQKAWTQGAYGDEGRELRAFDNIREDAPRGRGRGPGRGGPGGPAGPGGKRKPGGKPGGFKSGPGAPGGPRGVAKRPDNYGNTLTAPGGEARGRGGPRGRGGNTAAAGGASASGEFRSWYVPEGVTTTSPSARPQNRPAGRPGGPGAGRPGAPARAGGPGRPAGPGGPGGPGGSKFGKPGGRPGGAPGGRPGGSPGGKPSGKPGGPRPGGHGPKGHGPGGRGPQGTPKGPRGPR</sequence>
<evidence type="ECO:0000256" key="9">
    <source>
        <dbReference type="SAM" id="MobiDB-lite"/>
    </source>
</evidence>
<dbReference type="AlphaFoldDB" id="A0A1G6SST9"/>
<dbReference type="PROSITE" id="PS01149">
    <property type="entry name" value="PSI_RSU"/>
    <property type="match status" value="1"/>
</dbReference>
<feature type="compositionally biased region" description="Low complexity" evidence="9">
    <location>
        <begin position="514"/>
        <end position="524"/>
    </location>
</feature>
<evidence type="ECO:0000256" key="7">
    <source>
        <dbReference type="PROSITE-ProRule" id="PRU00182"/>
    </source>
</evidence>
<comment type="function">
    <text evidence="6">Responsible for synthesis of pseudouridine from uracil-2605 in 23S ribosomal RNA.</text>
</comment>
<accession>A0A1G6SST9</accession>
<feature type="region of interest" description="Disordered" evidence="9">
    <location>
        <begin position="279"/>
        <end position="524"/>
    </location>
</feature>
<dbReference type="InterPro" id="IPR002942">
    <property type="entry name" value="S4_RNA-bd"/>
</dbReference>
<comment type="catalytic activity">
    <reaction evidence="5">
        <text>uridine(2605) in 23S rRNA = pseudouridine(2605) in 23S rRNA</text>
        <dbReference type="Rhea" id="RHEA:42520"/>
        <dbReference type="Rhea" id="RHEA-COMP:10095"/>
        <dbReference type="Rhea" id="RHEA-COMP:10096"/>
        <dbReference type="ChEBI" id="CHEBI:65314"/>
        <dbReference type="ChEBI" id="CHEBI:65315"/>
        <dbReference type="EC" id="5.4.99.22"/>
    </reaction>
</comment>
<dbReference type="InterPro" id="IPR000748">
    <property type="entry name" value="PsdUridine_synth_RsuA/RluB/E/F"/>
</dbReference>
<dbReference type="EMBL" id="FNAG01000001">
    <property type="protein sequence ID" value="SDD19297.1"/>
    <property type="molecule type" value="Genomic_DNA"/>
</dbReference>
<gene>
    <name evidence="11" type="ORF">SAMN04488509_101645</name>
</gene>
<evidence type="ECO:0000313" key="11">
    <source>
        <dbReference type="EMBL" id="SDD19297.1"/>
    </source>
</evidence>
<dbReference type="Gene3D" id="3.30.70.580">
    <property type="entry name" value="Pseudouridine synthase I, catalytic domain, N-terminal subdomain"/>
    <property type="match status" value="1"/>
</dbReference>
<feature type="compositionally biased region" description="Gly residues" evidence="9">
    <location>
        <begin position="447"/>
        <end position="513"/>
    </location>
</feature>
<dbReference type="InterPro" id="IPR020103">
    <property type="entry name" value="PsdUridine_synth_cat_dom_sf"/>
</dbReference>
<organism evidence="11 12">
    <name type="scientific">Aquimonas voraii</name>
    <dbReference type="NCBI Taxonomy" id="265719"/>
    <lineage>
        <taxon>Bacteria</taxon>
        <taxon>Pseudomonadati</taxon>
        <taxon>Pseudomonadota</taxon>
        <taxon>Gammaproteobacteria</taxon>
        <taxon>Lysobacterales</taxon>
        <taxon>Lysobacteraceae</taxon>
        <taxon>Aquimonas</taxon>
    </lineage>
</organism>
<dbReference type="InterPro" id="IPR020094">
    <property type="entry name" value="TruA/RsuA/RluB/E/F_N"/>
</dbReference>
<dbReference type="Gene3D" id="3.10.290.10">
    <property type="entry name" value="RNA-binding S4 domain"/>
    <property type="match status" value="1"/>
</dbReference>
<dbReference type="GO" id="GO:0000455">
    <property type="term" value="P:enzyme-directed rRNA pseudouridine synthesis"/>
    <property type="evidence" value="ECO:0007669"/>
    <property type="project" value="UniProtKB-ARBA"/>
</dbReference>
<evidence type="ECO:0000259" key="10">
    <source>
        <dbReference type="SMART" id="SM00363"/>
    </source>
</evidence>
<dbReference type="Pfam" id="PF00849">
    <property type="entry name" value="PseudoU_synth_2"/>
    <property type="match status" value="1"/>
</dbReference>
<keyword evidence="12" id="KW-1185">Reference proteome</keyword>
<dbReference type="SUPFAM" id="SSF55120">
    <property type="entry name" value="Pseudouridine synthase"/>
    <property type="match status" value="1"/>
</dbReference>
<evidence type="ECO:0000256" key="1">
    <source>
        <dbReference type="ARBA" id="ARBA00008348"/>
    </source>
</evidence>
<dbReference type="GO" id="GO:0005829">
    <property type="term" value="C:cytosol"/>
    <property type="evidence" value="ECO:0007669"/>
    <property type="project" value="UniProtKB-ARBA"/>
</dbReference>
<dbReference type="PANTHER" id="PTHR47683">
    <property type="entry name" value="PSEUDOURIDINE SYNTHASE FAMILY PROTEIN-RELATED"/>
    <property type="match status" value="1"/>
</dbReference>
<evidence type="ECO:0000256" key="6">
    <source>
        <dbReference type="ARBA" id="ARBA00037383"/>
    </source>
</evidence>
<evidence type="ECO:0000256" key="5">
    <source>
        <dbReference type="ARBA" id="ARBA00036944"/>
    </source>
</evidence>
<feature type="compositionally biased region" description="Low complexity" evidence="9">
    <location>
        <begin position="393"/>
        <end position="405"/>
    </location>
</feature>
<evidence type="ECO:0000313" key="12">
    <source>
        <dbReference type="Proteomes" id="UP000199603"/>
    </source>
</evidence>
<dbReference type="FunFam" id="3.10.290.10:FF:000003">
    <property type="entry name" value="Pseudouridine synthase"/>
    <property type="match status" value="1"/>
</dbReference>
<evidence type="ECO:0000256" key="3">
    <source>
        <dbReference type="ARBA" id="ARBA00022884"/>
    </source>
</evidence>
<feature type="compositionally biased region" description="Basic and acidic residues" evidence="9">
    <location>
        <begin position="303"/>
        <end position="320"/>
    </location>
</feature>
<dbReference type="NCBIfam" id="NF007976">
    <property type="entry name" value="PRK10700.1"/>
    <property type="match status" value="1"/>
</dbReference>
<feature type="domain" description="RNA-binding S4" evidence="10">
    <location>
        <begin position="23"/>
        <end position="81"/>
    </location>
</feature>
<dbReference type="GO" id="GO:0003723">
    <property type="term" value="F:RNA binding"/>
    <property type="evidence" value="ECO:0007669"/>
    <property type="project" value="UniProtKB-KW"/>
</dbReference>
<dbReference type="Proteomes" id="UP000199603">
    <property type="component" value="Unassembled WGS sequence"/>
</dbReference>
<protein>
    <recommendedName>
        <fullName evidence="8">Pseudouridine synthase</fullName>
        <ecNumber evidence="8">5.4.99.-</ecNumber>
    </recommendedName>
</protein>
<dbReference type="PANTHER" id="PTHR47683:SF3">
    <property type="entry name" value="RIBOSOMAL LARGE SUBUNIT PSEUDOURIDINE SYNTHASE B"/>
    <property type="match status" value="1"/>
</dbReference>
<dbReference type="FunFam" id="3.30.70.1560:FF:000001">
    <property type="entry name" value="Pseudouridine synthase"/>
    <property type="match status" value="1"/>
</dbReference>
<reference evidence="11 12" key="1">
    <citation type="submission" date="2016-10" db="EMBL/GenBank/DDBJ databases">
        <authorList>
            <person name="de Groot N.N."/>
        </authorList>
    </citation>
    <scope>NUCLEOTIDE SEQUENCE [LARGE SCALE GENOMIC DNA]</scope>
    <source>
        <strain evidence="11 12">DSM 16957</strain>
    </source>
</reference>
<dbReference type="NCBIfam" id="TIGR00093">
    <property type="entry name" value="pseudouridine synthase"/>
    <property type="match status" value="1"/>
</dbReference>
<dbReference type="SMART" id="SM00363">
    <property type="entry name" value="S4"/>
    <property type="match status" value="1"/>
</dbReference>
<dbReference type="RefSeq" id="WP_091238746.1">
    <property type="nucleotide sequence ID" value="NZ_FNAG01000001.1"/>
</dbReference>
<keyword evidence="4 8" id="KW-0413">Isomerase</keyword>
<dbReference type="InterPro" id="IPR050343">
    <property type="entry name" value="RsuA_PseudoU_synthase"/>
</dbReference>
<dbReference type="InterPro" id="IPR018496">
    <property type="entry name" value="PsdUridine_synth_RsuA/RluB_CS"/>
</dbReference>
<dbReference type="SUPFAM" id="SSF55174">
    <property type="entry name" value="Alpha-L RNA-binding motif"/>
    <property type="match status" value="1"/>
</dbReference>
<keyword evidence="3 7" id="KW-0694">RNA-binding</keyword>
<evidence type="ECO:0000256" key="8">
    <source>
        <dbReference type="RuleBase" id="RU003887"/>
    </source>
</evidence>
<dbReference type="GO" id="GO:0160139">
    <property type="term" value="F:23S rRNA pseudouridine(2605) synthase activity"/>
    <property type="evidence" value="ECO:0007669"/>
    <property type="project" value="UniProtKB-EC"/>
</dbReference>
<dbReference type="CDD" id="cd00165">
    <property type="entry name" value="S4"/>
    <property type="match status" value="1"/>
</dbReference>
<keyword evidence="2" id="KW-0698">rRNA processing</keyword>
<comment type="similarity">
    <text evidence="1 8">Belongs to the pseudouridine synthase RsuA family.</text>
</comment>
<evidence type="ECO:0000256" key="4">
    <source>
        <dbReference type="ARBA" id="ARBA00023235"/>
    </source>
</evidence>
<dbReference type="FunFam" id="3.30.70.580:FF:000009">
    <property type="entry name" value="Pseudouridine synthase"/>
    <property type="match status" value="1"/>
</dbReference>
<dbReference type="InterPro" id="IPR036986">
    <property type="entry name" value="S4_RNA-bd_sf"/>
</dbReference>
<dbReference type="Pfam" id="PF01479">
    <property type="entry name" value="S4"/>
    <property type="match status" value="1"/>
</dbReference>
<dbReference type="InterPro" id="IPR006145">
    <property type="entry name" value="PsdUridine_synth_RsuA/RluA"/>
</dbReference>
<feature type="compositionally biased region" description="Basic and acidic residues" evidence="9">
    <location>
        <begin position="282"/>
        <end position="294"/>
    </location>
</feature>
<name>A0A1G6SST9_9GAMM</name>
<feature type="compositionally biased region" description="Gly residues" evidence="9">
    <location>
        <begin position="324"/>
        <end position="338"/>
    </location>
</feature>
<proteinExistence type="inferred from homology"/>
<evidence type="ECO:0000256" key="2">
    <source>
        <dbReference type="ARBA" id="ARBA00022552"/>
    </source>
</evidence>
<dbReference type="OrthoDB" id="9807213at2"/>